<dbReference type="EMBL" id="CP090896">
    <property type="protein sequence ID" value="ULT84770.1"/>
    <property type="molecule type" value="Genomic_DNA"/>
</dbReference>
<reference evidence="2 3" key="1">
    <citation type="submission" date="2022-05" db="EMBL/GenBank/DDBJ databases">
        <title>Chromosome-level reference genomes for two strains of Caenorhabditis briggsae: an improved platform for comparative genomics.</title>
        <authorList>
            <person name="Stevens L."/>
            <person name="Andersen E.C."/>
        </authorList>
    </citation>
    <scope>NUCLEOTIDE SEQUENCE [LARGE SCALE GENOMIC DNA]</scope>
    <source>
        <strain evidence="2">QX1410_ONT</strain>
        <tissue evidence="2">Whole-organism</tissue>
    </source>
</reference>
<gene>
    <name evidence="2" type="ORF">L3Y34_013448</name>
</gene>
<evidence type="ECO:0000313" key="3">
    <source>
        <dbReference type="Proteomes" id="UP000827892"/>
    </source>
</evidence>
<evidence type="ECO:0000313" key="2">
    <source>
        <dbReference type="EMBL" id="ULT84770.1"/>
    </source>
</evidence>
<organism evidence="2 3">
    <name type="scientific">Caenorhabditis briggsae</name>
    <dbReference type="NCBI Taxonomy" id="6238"/>
    <lineage>
        <taxon>Eukaryota</taxon>
        <taxon>Metazoa</taxon>
        <taxon>Ecdysozoa</taxon>
        <taxon>Nematoda</taxon>
        <taxon>Chromadorea</taxon>
        <taxon>Rhabditida</taxon>
        <taxon>Rhabditina</taxon>
        <taxon>Rhabditomorpha</taxon>
        <taxon>Rhabditoidea</taxon>
        <taxon>Rhabditidae</taxon>
        <taxon>Peloderinae</taxon>
        <taxon>Caenorhabditis</taxon>
    </lineage>
</organism>
<feature type="compositionally biased region" description="Basic and acidic residues" evidence="1">
    <location>
        <begin position="63"/>
        <end position="78"/>
    </location>
</feature>
<proteinExistence type="predicted"/>
<evidence type="ECO:0000256" key="1">
    <source>
        <dbReference type="SAM" id="MobiDB-lite"/>
    </source>
</evidence>
<protein>
    <submittedName>
        <fullName evidence="2">Uncharacterized protein</fullName>
    </submittedName>
</protein>
<name>A0AAE8ZRN5_CAEBR</name>
<feature type="region of interest" description="Disordered" evidence="1">
    <location>
        <begin position="59"/>
        <end position="78"/>
    </location>
</feature>
<dbReference type="AlphaFoldDB" id="A0AAE8ZRN5"/>
<dbReference type="Proteomes" id="UP000827892">
    <property type="component" value="Chromosome X"/>
</dbReference>
<accession>A0AAE8ZRN5</accession>
<sequence>MEKAKDYLEGCPPNMEVADWIFESLNRHDRKAVIRDGLVSGSYSHWEVSLGLQNVYVQPGIGKDNRDENKDVKENKEE</sequence>